<dbReference type="AlphaFoldDB" id="A0A8G1ZE14"/>
<reference evidence="1 2" key="1">
    <citation type="submission" date="2019-02" db="EMBL/GenBank/DDBJ databases">
        <authorList>
            <person name="Feng G."/>
        </authorList>
    </citation>
    <scope>NUCLEOTIDE SEQUENCE [LARGE SCALE GENOMIC DNA]</scope>
    <source>
        <strain evidence="1 2">CCTCC AB 2011146</strain>
    </source>
</reference>
<gene>
    <name evidence="1" type="ORF">EWH12_20130</name>
</gene>
<accession>A0A8G1ZE14</accession>
<organism evidence="1 2">
    <name type="scientific">Sphingobium cupriresistens</name>
    <dbReference type="NCBI Taxonomy" id="1132417"/>
    <lineage>
        <taxon>Bacteria</taxon>
        <taxon>Pseudomonadati</taxon>
        <taxon>Pseudomonadota</taxon>
        <taxon>Alphaproteobacteria</taxon>
        <taxon>Sphingomonadales</taxon>
        <taxon>Sphingomonadaceae</taxon>
        <taxon>Sphingobium</taxon>
    </lineage>
</organism>
<dbReference type="RefSeq" id="WP_129927627.1">
    <property type="nucleotide sequence ID" value="NZ_SEOO01000059.1"/>
</dbReference>
<sequence length="121" mass="14005">MERISYRPRTEYRKEPRYAADIKSVLIWEGMREPVTIRNISAYGALLEGFHFPPINTRITLITDKMEVCATVIWRGADRCGLLLTSPIEPLEVLRERPIRTVENTRTPPITLHRIGRGLYA</sequence>
<dbReference type="EMBL" id="SEOO01000059">
    <property type="protein sequence ID" value="RYM06428.1"/>
    <property type="molecule type" value="Genomic_DNA"/>
</dbReference>
<dbReference type="OrthoDB" id="7569417at2"/>
<comment type="caution">
    <text evidence="1">The sequence shown here is derived from an EMBL/GenBank/DDBJ whole genome shotgun (WGS) entry which is preliminary data.</text>
</comment>
<evidence type="ECO:0000313" key="1">
    <source>
        <dbReference type="EMBL" id="RYM06428.1"/>
    </source>
</evidence>
<proteinExistence type="predicted"/>
<protein>
    <submittedName>
        <fullName evidence="1">PilZ domain-containing protein</fullName>
    </submittedName>
</protein>
<evidence type="ECO:0000313" key="2">
    <source>
        <dbReference type="Proteomes" id="UP000291572"/>
    </source>
</evidence>
<dbReference type="SUPFAM" id="SSF141371">
    <property type="entry name" value="PilZ domain-like"/>
    <property type="match status" value="1"/>
</dbReference>
<dbReference type="Proteomes" id="UP000291572">
    <property type="component" value="Unassembled WGS sequence"/>
</dbReference>
<name>A0A8G1ZE14_9SPHN</name>